<feature type="domain" description="Glycosyl transferase family 1" evidence="2">
    <location>
        <begin position="177"/>
        <end position="324"/>
    </location>
</feature>
<dbReference type="GO" id="GO:0102710">
    <property type="term" value="F:D-inositol-3-phosphate glycosyltransferase activity"/>
    <property type="evidence" value="ECO:0007669"/>
    <property type="project" value="UniProtKB-EC"/>
</dbReference>
<evidence type="ECO:0000259" key="3">
    <source>
        <dbReference type="Pfam" id="PF13439"/>
    </source>
</evidence>
<dbReference type="InterPro" id="IPR001296">
    <property type="entry name" value="Glyco_trans_1"/>
</dbReference>
<dbReference type="Pfam" id="PF00534">
    <property type="entry name" value="Glycos_transf_1"/>
    <property type="match status" value="1"/>
</dbReference>
<reference evidence="4 5" key="1">
    <citation type="submission" date="2016-10" db="EMBL/GenBank/DDBJ databases">
        <authorList>
            <person name="de Groot N.N."/>
        </authorList>
    </citation>
    <scope>NUCLEOTIDE SEQUENCE [LARGE SCALE GENOMIC DNA]</scope>
    <source>
        <strain evidence="4">MBHS1</strain>
    </source>
</reference>
<accession>A0A1H6FBB3</accession>
<dbReference type="AlphaFoldDB" id="A0A1H6FBB3"/>
<feature type="domain" description="Glycosyltransferase subfamily 4-like N-terminal" evidence="3">
    <location>
        <begin position="14"/>
        <end position="167"/>
    </location>
</feature>
<keyword evidence="5" id="KW-1185">Reference proteome</keyword>
<dbReference type="PANTHER" id="PTHR46401">
    <property type="entry name" value="GLYCOSYLTRANSFERASE WBBK-RELATED"/>
    <property type="match status" value="1"/>
</dbReference>
<dbReference type="Pfam" id="PF13439">
    <property type="entry name" value="Glyco_transf_4"/>
    <property type="match status" value="1"/>
</dbReference>
<evidence type="ECO:0000259" key="2">
    <source>
        <dbReference type="Pfam" id="PF00534"/>
    </source>
</evidence>
<dbReference type="EMBL" id="FMSV02000502">
    <property type="protein sequence ID" value="SEH06619.1"/>
    <property type="molecule type" value="Genomic_DNA"/>
</dbReference>
<dbReference type="PANTHER" id="PTHR46401:SF2">
    <property type="entry name" value="GLYCOSYLTRANSFERASE WBBK-RELATED"/>
    <property type="match status" value="1"/>
</dbReference>
<evidence type="ECO:0000313" key="5">
    <source>
        <dbReference type="Proteomes" id="UP000236724"/>
    </source>
</evidence>
<organism evidence="4 5">
    <name type="scientific">Candidatus Venteria ishoeyi</name>
    <dbReference type="NCBI Taxonomy" id="1899563"/>
    <lineage>
        <taxon>Bacteria</taxon>
        <taxon>Pseudomonadati</taxon>
        <taxon>Pseudomonadota</taxon>
        <taxon>Gammaproteobacteria</taxon>
        <taxon>Thiotrichales</taxon>
        <taxon>Thiotrichaceae</taxon>
        <taxon>Venteria</taxon>
    </lineage>
</organism>
<sequence length="346" mass="39251">MKIMVAHYQYQLGGGMESYLLDLCRGFAIAGDEVDVWVYKHDQHVNVPDGVRINRKKLRWIPKKLRHFVFPALLQPAFCKADLSLALSLNWGQDVQISGGTHLGFLQTTGRQPNLLDKWKIKLEHKAFQQAQYIVAHSPMIMEEIQVHYGVPMNKIKMLYPPLDTEKFHRGYRSQKNLLRKQFGLSQDKFVLLFPSTGHVRKGLQPLLKALELLPPEQFELCIVGSKLPSNASRLSNVKALGFVNEMAKVYSAVDVTILPSFYEPFGLVVTESLQCGTPVIISRYVGAGNLVDNNCGKILKDLSPDTLSCAIQETSQQHFNIPEDFVEQHQLQLSNHIQQLRLLHL</sequence>
<dbReference type="OrthoDB" id="9802524at2"/>
<name>A0A1H6FBB3_9GAMM</name>
<evidence type="ECO:0000256" key="1">
    <source>
        <dbReference type="ARBA" id="ARBA00022679"/>
    </source>
</evidence>
<dbReference type="Proteomes" id="UP000236724">
    <property type="component" value="Unassembled WGS sequence"/>
</dbReference>
<keyword evidence="1 4" id="KW-0808">Transferase</keyword>
<dbReference type="RefSeq" id="WP_103920376.1">
    <property type="nucleotide sequence ID" value="NZ_FMSV02000502.1"/>
</dbReference>
<dbReference type="GO" id="GO:0009103">
    <property type="term" value="P:lipopolysaccharide biosynthetic process"/>
    <property type="evidence" value="ECO:0007669"/>
    <property type="project" value="TreeGrafter"/>
</dbReference>
<dbReference type="InterPro" id="IPR028098">
    <property type="entry name" value="Glyco_trans_4-like_N"/>
</dbReference>
<evidence type="ECO:0000313" key="4">
    <source>
        <dbReference type="EMBL" id="SEH06619.1"/>
    </source>
</evidence>
<dbReference type="Gene3D" id="3.40.50.2000">
    <property type="entry name" value="Glycogen Phosphorylase B"/>
    <property type="match status" value="2"/>
</dbReference>
<dbReference type="SUPFAM" id="SSF53756">
    <property type="entry name" value="UDP-Glycosyltransferase/glycogen phosphorylase"/>
    <property type="match status" value="1"/>
</dbReference>
<dbReference type="EC" id="2.4.1.250" evidence="4"/>
<protein>
    <submittedName>
        <fullName evidence="4">D-inositol 3-phosphate glycosyltransferase</fullName>
        <ecNumber evidence="4">2.4.1.250</ecNumber>
    </submittedName>
</protein>
<gene>
    <name evidence="4" type="primary">mshA_2</name>
    <name evidence="4" type="ORF">MBHS_02483</name>
</gene>
<dbReference type="CDD" id="cd03801">
    <property type="entry name" value="GT4_PimA-like"/>
    <property type="match status" value="1"/>
</dbReference>
<keyword evidence="4" id="KW-0328">Glycosyltransferase</keyword>
<proteinExistence type="predicted"/>